<accession>A0ABX1S446</accession>
<evidence type="ECO:0000313" key="2">
    <source>
        <dbReference type="EMBL" id="NMH89963.1"/>
    </source>
</evidence>
<reference evidence="2 3" key="1">
    <citation type="submission" date="2020-04" db="EMBL/GenBank/DDBJ databases">
        <title>A Flavivirga sp. nov.</title>
        <authorList>
            <person name="Sun X."/>
        </authorList>
    </citation>
    <scope>NUCLEOTIDE SEQUENCE [LARGE SCALE GENOMIC DNA]</scope>
    <source>
        <strain evidence="2 3">Y03</strain>
    </source>
</reference>
<dbReference type="RefSeq" id="WP_169677367.1">
    <property type="nucleotide sequence ID" value="NZ_JABBHF010000019.1"/>
</dbReference>
<dbReference type="Proteomes" id="UP000746690">
    <property type="component" value="Unassembled WGS sequence"/>
</dbReference>
<keyword evidence="3" id="KW-1185">Reference proteome</keyword>
<protein>
    <submittedName>
        <fullName evidence="2">Nuclear transport factor 2 family protein</fullName>
    </submittedName>
</protein>
<comment type="caution">
    <text evidence="2">The sequence shown here is derived from an EMBL/GenBank/DDBJ whole genome shotgun (WGS) entry which is preliminary data.</text>
</comment>
<dbReference type="SUPFAM" id="SSF54427">
    <property type="entry name" value="NTF2-like"/>
    <property type="match status" value="1"/>
</dbReference>
<proteinExistence type="predicted"/>
<dbReference type="EMBL" id="JABBHF010000019">
    <property type="protein sequence ID" value="NMH89963.1"/>
    <property type="molecule type" value="Genomic_DNA"/>
</dbReference>
<gene>
    <name evidence="2" type="ORF">HHX25_20875</name>
</gene>
<dbReference type="Pfam" id="PF12680">
    <property type="entry name" value="SnoaL_2"/>
    <property type="match status" value="1"/>
</dbReference>
<dbReference type="InterPro" id="IPR037401">
    <property type="entry name" value="SnoaL-like"/>
</dbReference>
<evidence type="ECO:0000259" key="1">
    <source>
        <dbReference type="Pfam" id="PF12680"/>
    </source>
</evidence>
<dbReference type="Gene3D" id="3.10.450.50">
    <property type="match status" value="1"/>
</dbReference>
<evidence type="ECO:0000313" key="3">
    <source>
        <dbReference type="Proteomes" id="UP000746690"/>
    </source>
</evidence>
<organism evidence="2 3">
    <name type="scientific">Flavivirga algicola</name>
    <dbReference type="NCBI Taxonomy" id="2729136"/>
    <lineage>
        <taxon>Bacteria</taxon>
        <taxon>Pseudomonadati</taxon>
        <taxon>Bacteroidota</taxon>
        <taxon>Flavobacteriia</taxon>
        <taxon>Flavobacteriales</taxon>
        <taxon>Flavobacteriaceae</taxon>
        <taxon>Flavivirga</taxon>
    </lineage>
</organism>
<name>A0ABX1S446_9FLAO</name>
<sequence length="116" mass="13675">MDKINQIWETYRASWNNDDSVKRTDKLKEIMTEDFEYRDPNIELKGSEQLSDYMSQFQKEFVGASFVITDFQFHHDKSLSHWNMVNTENEVVGNGTDYAVYENGKLKQITGFFKQG</sequence>
<dbReference type="InterPro" id="IPR032710">
    <property type="entry name" value="NTF2-like_dom_sf"/>
</dbReference>
<feature type="domain" description="SnoaL-like" evidence="1">
    <location>
        <begin position="11"/>
        <end position="107"/>
    </location>
</feature>